<protein>
    <submittedName>
        <fullName evidence="4">Lumazine-binding protein</fullName>
    </submittedName>
</protein>
<dbReference type="Proteomes" id="UP000002384">
    <property type="component" value="Chromosome"/>
</dbReference>
<organism evidence="4 5">
    <name type="scientific">Gloeothece citriformis (strain PCC 7424)</name>
    <name type="common">Cyanothece sp. (strain PCC 7424)</name>
    <dbReference type="NCBI Taxonomy" id="65393"/>
    <lineage>
        <taxon>Bacteria</taxon>
        <taxon>Bacillati</taxon>
        <taxon>Cyanobacteriota</taxon>
        <taxon>Cyanophyceae</taxon>
        <taxon>Oscillatoriophycideae</taxon>
        <taxon>Chroococcales</taxon>
        <taxon>Aphanothecaceae</taxon>
        <taxon>Gloeothece</taxon>
        <taxon>Gloeothece citriformis</taxon>
    </lineage>
</organism>
<dbReference type="PIRSF" id="PIRSF000498">
    <property type="entry name" value="Riboflavin_syn_A"/>
    <property type="match status" value="1"/>
</dbReference>
<dbReference type="AlphaFoldDB" id="B7KGP8"/>
<dbReference type="KEGG" id="cyc:PCC7424_3587"/>
<evidence type="ECO:0000313" key="4">
    <source>
        <dbReference type="EMBL" id="ACK71975.1"/>
    </source>
</evidence>
<dbReference type="InterPro" id="IPR017938">
    <property type="entry name" value="Riboflavin_synthase-like_b-brl"/>
</dbReference>
<dbReference type="InterPro" id="IPR026017">
    <property type="entry name" value="Lumazine-bd_dom"/>
</dbReference>
<dbReference type="Pfam" id="PF00677">
    <property type="entry name" value="Lum_binding"/>
    <property type="match status" value="1"/>
</dbReference>
<dbReference type="STRING" id="65393.PCC7424_3587"/>
<evidence type="ECO:0000256" key="2">
    <source>
        <dbReference type="PROSITE-ProRule" id="PRU00524"/>
    </source>
</evidence>
<feature type="repeat" description="Lumazine-binding" evidence="2">
    <location>
        <begin position="1"/>
        <end position="94"/>
    </location>
</feature>
<dbReference type="SUPFAM" id="SSF63380">
    <property type="entry name" value="Riboflavin synthase domain-like"/>
    <property type="match status" value="2"/>
</dbReference>
<dbReference type="InterPro" id="IPR023366">
    <property type="entry name" value="ATP_synth_asu-like_sf"/>
</dbReference>
<dbReference type="PANTHER" id="PTHR21098:SF0">
    <property type="entry name" value="RIBOFLAVIN SYNTHASE"/>
    <property type="match status" value="1"/>
</dbReference>
<evidence type="ECO:0000259" key="3">
    <source>
        <dbReference type="PROSITE" id="PS51177"/>
    </source>
</evidence>
<dbReference type="Gene3D" id="2.40.30.20">
    <property type="match status" value="2"/>
</dbReference>
<evidence type="ECO:0000256" key="1">
    <source>
        <dbReference type="ARBA" id="ARBA00022737"/>
    </source>
</evidence>
<dbReference type="PROSITE" id="PS51177">
    <property type="entry name" value="LUMAZINE_BIND"/>
    <property type="match status" value="2"/>
</dbReference>
<dbReference type="PANTHER" id="PTHR21098">
    <property type="entry name" value="RIBOFLAVIN SYNTHASE ALPHA CHAIN"/>
    <property type="match status" value="1"/>
</dbReference>
<dbReference type="RefSeq" id="WP_015955568.1">
    <property type="nucleotide sequence ID" value="NC_011729.1"/>
</dbReference>
<accession>B7KGP8</accession>
<dbReference type="GO" id="GO:0009231">
    <property type="term" value="P:riboflavin biosynthetic process"/>
    <property type="evidence" value="ECO:0007669"/>
    <property type="project" value="TreeGrafter"/>
</dbReference>
<feature type="domain" description="Lumazine-binding" evidence="3">
    <location>
        <begin position="95"/>
        <end position="192"/>
    </location>
</feature>
<proteinExistence type="predicted"/>
<sequence length="197" mass="22300">MFTGIIKETGLIEQINPIPSGYEVTVNVSSALFDDLSPQASIALNGKALTLIDKFNFNDQLYLRFYLHSEAGFLPNTRVNLERAVRLGEEVSSSLFFGIPSGKCQLISLTHEADNLIAWQLIWNHDLVKYLDRKDLICLDGVLLIIKEINHNLLFFSIYKETLTITNLGDRKIGDYLTIEIDPMIKKIAQILAKKML</sequence>
<feature type="repeat" description="Lumazine-binding" evidence="2">
    <location>
        <begin position="95"/>
        <end position="192"/>
    </location>
</feature>
<dbReference type="CDD" id="cd16256">
    <property type="entry name" value="LumP"/>
    <property type="match status" value="1"/>
</dbReference>
<name>B7KGP8_GLOC7</name>
<gene>
    <name evidence="4" type="ordered locus">PCC7424_3587</name>
</gene>
<keyword evidence="1" id="KW-0677">Repeat</keyword>
<evidence type="ECO:0000313" key="5">
    <source>
        <dbReference type="Proteomes" id="UP000002384"/>
    </source>
</evidence>
<dbReference type="eggNOG" id="COG0307">
    <property type="taxonomic scope" value="Bacteria"/>
</dbReference>
<dbReference type="OrthoDB" id="9788537at2"/>
<keyword evidence="5" id="KW-1185">Reference proteome</keyword>
<feature type="domain" description="Lumazine-binding" evidence="3">
    <location>
        <begin position="1"/>
        <end position="94"/>
    </location>
</feature>
<dbReference type="InterPro" id="IPR001783">
    <property type="entry name" value="Lumazine-bd"/>
</dbReference>
<dbReference type="GO" id="GO:0004746">
    <property type="term" value="F:riboflavin synthase activity"/>
    <property type="evidence" value="ECO:0007669"/>
    <property type="project" value="TreeGrafter"/>
</dbReference>
<reference evidence="5" key="1">
    <citation type="journal article" date="2011" name="MBio">
        <title>Novel metabolic attributes of the genus Cyanothece, comprising a group of unicellular nitrogen-fixing Cyanobacteria.</title>
        <authorList>
            <person name="Bandyopadhyay A."/>
            <person name="Elvitigala T."/>
            <person name="Welsh E."/>
            <person name="Stockel J."/>
            <person name="Liberton M."/>
            <person name="Min H."/>
            <person name="Sherman L.A."/>
            <person name="Pakrasi H.B."/>
        </authorList>
    </citation>
    <scope>NUCLEOTIDE SEQUENCE [LARGE SCALE GENOMIC DNA]</scope>
    <source>
        <strain evidence="5">PCC 7424</strain>
    </source>
</reference>
<dbReference type="HOGENOM" id="CLU_034388_2_0_3"/>
<dbReference type="EMBL" id="CP001291">
    <property type="protein sequence ID" value="ACK71975.1"/>
    <property type="molecule type" value="Genomic_DNA"/>
</dbReference>